<dbReference type="InterPro" id="IPR007838">
    <property type="entry name" value="Cell_div_ZapA-like"/>
</dbReference>
<dbReference type="GO" id="GO:0005829">
    <property type="term" value="C:cytosol"/>
    <property type="evidence" value="ECO:0007669"/>
    <property type="project" value="TreeGrafter"/>
</dbReference>
<dbReference type="GO" id="GO:0000917">
    <property type="term" value="P:division septum assembly"/>
    <property type="evidence" value="ECO:0007669"/>
    <property type="project" value="UniProtKB-KW"/>
</dbReference>
<keyword evidence="6" id="KW-0175">Coiled coil</keyword>
<dbReference type="GO" id="GO:0032153">
    <property type="term" value="C:cell division site"/>
    <property type="evidence" value="ECO:0007669"/>
    <property type="project" value="TreeGrafter"/>
</dbReference>
<evidence type="ECO:0000313" key="12">
    <source>
        <dbReference type="EMBL" id="PWN57113.1"/>
    </source>
</evidence>
<keyword evidence="5 12" id="KW-0132">Cell division</keyword>
<dbReference type="Gene3D" id="1.20.5.50">
    <property type="match status" value="1"/>
</dbReference>
<evidence type="ECO:0000256" key="1">
    <source>
        <dbReference type="ARBA" id="ARBA00004496"/>
    </source>
</evidence>
<comment type="subcellular location">
    <subcellularLocation>
        <location evidence="1">Cytoplasm</location>
    </subcellularLocation>
</comment>
<gene>
    <name evidence="12" type="ORF">DEH80_04065</name>
</gene>
<name>A0A363UNU9_9GAMM</name>
<dbReference type="OrthoDB" id="5772359at2"/>
<evidence type="ECO:0000256" key="7">
    <source>
        <dbReference type="ARBA" id="ARBA00023210"/>
    </source>
</evidence>
<reference evidence="12 13" key="1">
    <citation type="submission" date="2018-05" db="EMBL/GenBank/DDBJ databases">
        <title>Abyssibacter profundi OUC007T gen. nov., sp. nov, a marine bacterium isolated from seawater of the Mariana Trench.</title>
        <authorList>
            <person name="Zhou S."/>
        </authorList>
    </citation>
    <scope>NUCLEOTIDE SEQUENCE [LARGE SCALE GENOMIC DNA]</scope>
    <source>
        <strain evidence="12 13">OUC007</strain>
    </source>
</reference>
<dbReference type="SUPFAM" id="SSF102829">
    <property type="entry name" value="Cell division protein ZapA-like"/>
    <property type="match status" value="1"/>
</dbReference>
<evidence type="ECO:0000256" key="8">
    <source>
        <dbReference type="ARBA" id="ARBA00023306"/>
    </source>
</evidence>
<dbReference type="AlphaFoldDB" id="A0A363UNU9"/>
<evidence type="ECO:0000256" key="3">
    <source>
        <dbReference type="ARBA" id="ARBA00015195"/>
    </source>
</evidence>
<evidence type="ECO:0000256" key="6">
    <source>
        <dbReference type="ARBA" id="ARBA00023054"/>
    </source>
</evidence>
<comment type="similarity">
    <text evidence="2">Belongs to the ZapA family. Type 1 subfamily.</text>
</comment>
<dbReference type="RefSeq" id="WP_109719193.1">
    <property type="nucleotide sequence ID" value="NZ_QEQK01000003.1"/>
</dbReference>
<dbReference type="InterPro" id="IPR036192">
    <property type="entry name" value="Cell_div_ZapA-like_sf"/>
</dbReference>
<dbReference type="Pfam" id="PF05164">
    <property type="entry name" value="ZapA"/>
    <property type="match status" value="1"/>
</dbReference>
<evidence type="ECO:0000313" key="13">
    <source>
        <dbReference type="Proteomes" id="UP000251800"/>
    </source>
</evidence>
<organism evidence="12 13">
    <name type="scientific">Abyssibacter profundi</name>
    <dbReference type="NCBI Taxonomy" id="2182787"/>
    <lineage>
        <taxon>Bacteria</taxon>
        <taxon>Pseudomonadati</taxon>
        <taxon>Pseudomonadota</taxon>
        <taxon>Gammaproteobacteria</taxon>
        <taxon>Chromatiales</taxon>
        <taxon>Oceanococcaceae</taxon>
        <taxon>Abyssibacter</taxon>
    </lineage>
</organism>
<evidence type="ECO:0000256" key="4">
    <source>
        <dbReference type="ARBA" id="ARBA00022490"/>
    </source>
</evidence>
<dbReference type="GO" id="GO:0000921">
    <property type="term" value="P:septin ring assembly"/>
    <property type="evidence" value="ECO:0007669"/>
    <property type="project" value="TreeGrafter"/>
</dbReference>
<evidence type="ECO:0000256" key="10">
    <source>
        <dbReference type="ARBA" id="ARBA00026068"/>
    </source>
</evidence>
<sequence>MMDEARSITVTILGREYQIACPPEEQERLLECADYLNGRMNAIRKRGRSMGIERIAIMAALNIARDFLDHRDQGPSGDVDDSTRRRLRQMELSIDQALSERNS</sequence>
<dbReference type="PANTHER" id="PTHR34981">
    <property type="entry name" value="CELL DIVISION PROTEIN ZAPA"/>
    <property type="match status" value="1"/>
</dbReference>
<evidence type="ECO:0000256" key="11">
    <source>
        <dbReference type="ARBA" id="ARBA00033158"/>
    </source>
</evidence>
<dbReference type="GO" id="GO:0043093">
    <property type="term" value="P:FtsZ-dependent cytokinesis"/>
    <property type="evidence" value="ECO:0007669"/>
    <property type="project" value="TreeGrafter"/>
</dbReference>
<evidence type="ECO:0000256" key="2">
    <source>
        <dbReference type="ARBA" id="ARBA00010074"/>
    </source>
</evidence>
<dbReference type="PANTHER" id="PTHR34981:SF1">
    <property type="entry name" value="CELL DIVISION PROTEIN ZAPA"/>
    <property type="match status" value="1"/>
</dbReference>
<comment type="subunit">
    <text evidence="10">Homodimer. Interacts with FtsZ.</text>
</comment>
<keyword evidence="7" id="KW-0717">Septation</keyword>
<dbReference type="GO" id="GO:0030428">
    <property type="term" value="C:cell septum"/>
    <property type="evidence" value="ECO:0007669"/>
    <property type="project" value="TreeGrafter"/>
</dbReference>
<dbReference type="EMBL" id="QEQK01000003">
    <property type="protein sequence ID" value="PWN57113.1"/>
    <property type="molecule type" value="Genomic_DNA"/>
</dbReference>
<protein>
    <recommendedName>
        <fullName evidence="3">Cell division protein ZapA</fullName>
    </recommendedName>
    <alternativeName>
        <fullName evidence="11">Z ring-associated protein ZapA</fullName>
    </alternativeName>
</protein>
<dbReference type="Proteomes" id="UP000251800">
    <property type="component" value="Unassembled WGS sequence"/>
</dbReference>
<dbReference type="InterPro" id="IPR042233">
    <property type="entry name" value="Cell_div_ZapA_N"/>
</dbReference>
<evidence type="ECO:0000256" key="9">
    <source>
        <dbReference type="ARBA" id="ARBA00024910"/>
    </source>
</evidence>
<keyword evidence="13" id="KW-1185">Reference proteome</keyword>
<accession>A0A363UNU9</accession>
<comment type="function">
    <text evidence="9">Activator of cell division through the inhibition of FtsZ GTPase activity, therefore promoting FtsZ assembly into bundles of protofilaments necessary for the formation of the division Z ring. It is recruited early at mid-cell but it is not essential for cell division.</text>
</comment>
<dbReference type="Gene3D" id="3.30.160.880">
    <property type="entry name" value="Cell division protein ZapA protomer, N-terminal domain"/>
    <property type="match status" value="1"/>
</dbReference>
<comment type="caution">
    <text evidence="12">The sequence shown here is derived from an EMBL/GenBank/DDBJ whole genome shotgun (WGS) entry which is preliminary data.</text>
</comment>
<evidence type="ECO:0000256" key="5">
    <source>
        <dbReference type="ARBA" id="ARBA00022618"/>
    </source>
</evidence>
<keyword evidence="4" id="KW-0963">Cytoplasm</keyword>
<keyword evidence="8" id="KW-0131">Cell cycle</keyword>
<proteinExistence type="inferred from homology"/>